<dbReference type="GeneID" id="7049158"/>
<keyword evidence="3" id="KW-0472">Membrane</keyword>
<dbReference type="SUPFAM" id="SSF51735">
    <property type="entry name" value="NAD(P)-binding Rossmann-fold domains"/>
    <property type="match status" value="1"/>
</dbReference>
<dbReference type="Gene3D" id="3.40.50.720">
    <property type="entry name" value="NAD(P)-binding Rossmann-like Domain"/>
    <property type="match status" value="1"/>
</dbReference>
<evidence type="ECO:0000256" key="2">
    <source>
        <dbReference type="ARBA" id="ARBA00023002"/>
    </source>
</evidence>
<gene>
    <name evidence="5" type="primary">pbr1</name>
    <name evidence="4" type="ORF">SJAG_03251</name>
</gene>
<feature type="transmembrane region" description="Helical" evidence="3">
    <location>
        <begin position="277"/>
        <end position="300"/>
    </location>
</feature>
<dbReference type="OMA" id="NIEDPLW"/>
<dbReference type="GO" id="GO:0016491">
    <property type="term" value="F:oxidoreductase activity"/>
    <property type="evidence" value="ECO:0007669"/>
    <property type="project" value="UniProtKB-KW"/>
</dbReference>
<proteinExistence type="inferred from homology"/>
<dbReference type="PANTHER" id="PTHR24320">
    <property type="entry name" value="RETINOL DEHYDROGENASE"/>
    <property type="match status" value="1"/>
</dbReference>
<comment type="similarity">
    <text evidence="1">Belongs to the short-chain dehydrogenases/reductases (SDR) family.</text>
</comment>
<sequence>MPIPFIAYITKTKSEHFINNWKTYAKVLTTLACLGLFKLWTSGAKNTWERKLNGMVVMVTGGTSGIGKTVVEFLAKEGAQVVILLHTEPDEITIEQVMSLRKRTNNQLIYTEVCDLSSMLSVRKFATKWIDAVPVRRLDMVILCSGYMQPPFSTRQTTKEGIEWQWAVNFLGPYQLLRILRPAIVAQPAHREVRIISMTCSAYVIGDLDIQDLNYVHRPFPSRRPWRAFGAAKLALMSFLTHYQVQMVRQERPDKLPSNVHTIMVDPGLVRTPGLRLFLSLGTVWGLILYLLTWPIWWLFLKGTNAGAQSVLNAICSPQYGMMKEPILLRECSPVVASRKEMLLESFAEKLEKAADKQIAEAEAIYKKNKAKTGAKK</sequence>
<dbReference type="PANTHER" id="PTHR24320:SF285">
    <property type="entry name" value="RETINOL DEHYDROGENASE 14"/>
    <property type="match status" value="1"/>
</dbReference>
<accession>B6K3R0</accession>
<keyword evidence="2" id="KW-0560">Oxidoreductase</keyword>
<protein>
    <submittedName>
        <fullName evidence="4">Short chain dehydrogenase</fullName>
    </submittedName>
</protein>
<dbReference type="OrthoDB" id="191979at2759"/>
<organism evidence="4 6">
    <name type="scientific">Schizosaccharomyces japonicus (strain yFS275 / FY16936)</name>
    <name type="common">Fission yeast</name>
    <dbReference type="NCBI Taxonomy" id="402676"/>
    <lineage>
        <taxon>Eukaryota</taxon>
        <taxon>Fungi</taxon>
        <taxon>Dikarya</taxon>
        <taxon>Ascomycota</taxon>
        <taxon>Taphrinomycotina</taxon>
        <taxon>Schizosaccharomycetes</taxon>
        <taxon>Schizosaccharomycetales</taxon>
        <taxon>Schizosaccharomycetaceae</taxon>
        <taxon>Schizosaccharomyces</taxon>
    </lineage>
</organism>
<evidence type="ECO:0000313" key="6">
    <source>
        <dbReference type="Proteomes" id="UP000001744"/>
    </source>
</evidence>
<dbReference type="PRINTS" id="PR00081">
    <property type="entry name" value="GDHRDH"/>
</dbReference>
<dbReference type="eggNOG" id="KOG1208">
    <property type="taxonomic scope" value="Eukaryota"/>
</dbReference>
<keyword evidence="3" id="KW-0812">Transmembrane</keyword>
<reference evidence="4 6" key="1">
    <citation type="journal article" date="2011" name="Science">
        <title>Comparative functional genomics of the fission yeasts.</title>
        <authorList>
            <person name="Rhind N."/>
            <person name="Chen Z."/>
            <person name="Yassour M."/>
            <person name="Thompson D.A."/>
            <person name="Haas B.J."/>
            <person name="Habib N."/>
            <person name="Wapinski I."/>
            <person name="Roy S."/>
            <person name="Lin M.F."/>
            <person name="Heiman D.I."/>
            <person name="Young S.K."/>
            <person name="Furuya K."/>
            <person name="Guo Y."/>
            <person name="Pidoux A."/>
            <person name="Chen H.M."/>
            <person name="Robbertse B."/>
            <person name="Goldberg J.M."/>
            <person name="Aoki K."/>
            <person name="Bayne E.H."/>
            <person name="Berlin A.M."/>
            <person name="Desjardins C.A."/>
            <person name="Dobbs E."/>
            <person name="Dukaj L."/>
            <person name="Fan L."/>
            <person name="FitzGerald M.G."/>
            <person name="French C."/>
            <person name="Gujja S."/>
            <person name="Hansen K."/>
            <person name="Keifenheim D."/>
            <person name="Levin J.Z."/>
            <person name="Mosher R.A."/>
            <person name="Mueller C.A."/>
            <person name="Pfiffner J."/>
            <person name="Priest M."/>
            <person name="Russ C."/>
            <person name="Smialowska A."/>
            <person name="Swoboda P."/>
            <person name="Sykes S.M."/>
            <person name="Vaughn M."/>
            <person name="Vengrova S."/>
            <person name="Yoder R."/>
            <person name="Zeng Q."/>
            <person name="Allshire R."/>
            <person name="Baulcombe D."/>
            <person name="Birren B.W."/>
            <person name="Brown W."/>
            <person name="Ekwall K."/>
            <person name="Kellis M."/>
            <person name="Leatherwood J."/>
            <person name="Levin H."/>
            <person name="Margalit H."/>
            <person name="Martienssen R."/>
            <person name="Nieduszynski C.A."/>
            <person name="Spatafora J.W."/>
            <person name="Friedman N."/>
            <person name="Dalgaard J.Z."/>
            <person name="Baumann P."/>
            <person name="Niki H."/>
            <person name="Regev A."/>
            <person name="Nusbaum C."/>
        </authorList>
    </citation>
    <scope>NUCLEOTIDE SEQUENCE [LARGE SCALE GENOMIC DNA]</scope>
    <source>
        <strain evidence="6">yFS275 / FY16936</strain>
    </source>
</reference>
<keyword evidence="3" id="KW-1133">Transmembrane helix</keyword>
<keyword evidence="6" id="KW-1185">Reference proteome</keyword>
<evidence type="ECO:0000256" key="1">
    <source>
        <dbReference type="ARBA" id="ARBA00006484"/>
    </source>
</evidence>
<dbReference type="EMBL" id="KE651167">
    <property type="protein sequence ID" value="EEB08117.1"/>
    <property type="molecule type" value="Genomic_DNA"/>
</dbReference>
<evidence type="ECO:0000313" key="4">
    <source>
        <dbReference type="EMBL" id="EEB08117.1"/>
    </source>
</evidence>
<dbReference type="VEuPathDB" id="FungiDB:SJAG_03251"/>
<evidence type="ECO:0000256" key="3">
    <source>
        <dbReference type="SAM" id="Phobius"/>
    </source>
</evidence>
<dbReference type="InterPro" id="IPR036291">
    <property type="entry name" value="NAD(P)-bd_dom_sf"/>
</dbReference>
<dbReference type="JaponicusDB" id="SJAG_03251">
    <property type="gene designation" value="pbr1"/>
</dbReference>
<dbReference type="HOGENOM" id="CLU_010194_44_1_1"/>
<dbReference type="Proteomes" id="UP000001744">
    <property type="component" value="Unassembled WGS sequence"/>
</dbReference>
<dbReference type="Pfam" id="PF00106">
    <property type="entry name" value="adh_short"/>
    <property type="match status" value="1"/>
</dbReference>
<evidence type="ECO:0000313" key="5">
    <source>
        <dbReference type="JaponicusDB" id="SJAG_03251"/>
    </source>
</evidence>
<name>B6K3R0_SCHJY</name>
<dbReference type="InterPro" id="IPR002347">
    <property type="entry name" value="SDR_fam"/>
</dbReference>
<dbReference type="STRING" id="402676.B6K3R0"/>
<dbReference type="AlphaFoldDB" id="B6K3R0"/>
<dbReference type="RefSeq" id="XP_002174410.1">
    <property type="nucleotide sequence ID" value="XM_002174374.2"/>
</dbReference>